<keyword evidence="4" id="KW-1185">Reference proteome</keyword>
<keyword evidence="1" id="KW-0175">Coiled coil</keyword>
<dbReference type="OrthoDB" id="3554392at2759"/>
<feature type="region of interest" description="Disordered" evidence="2">
    <location>
        <begin position="141"/>
        <end position="171"/>
    </location>
</feature>
<accession>A0A4Z1HA44</accession>
<feature type="coiled-coil region" evidence="1">
    <location>
        <begin position="71"/>
        <end position="105"/>
    </location>
</feature>
<dbReference type="AlphaFoldDB" id="A0A4Z1HA44"/>
<sequence length="171" mass="19772">MIPKRTASEMMESSGKAEGGPLKGMKVMLKENAEKVNFSNNETREFGSLIRHNSTIIASHERDIRFWKRCIKNAQKVVGELEQTNKEYKEDIEKNRLEIVELKQEEEVILEIQKQGEAREEESQRAVQKDMTEFLEGELKKAGLSLEKESEEDQDEKIGGDEEKKMVKNEI</sequence>
<gene>
    <name evidence="3" type="ORF">BOTNAR_0647g00060</name>
</gene>
<dbReference type="EMBL" id="PQXJ01000645">
    <property type="protein sequence ID" value="TGO45679.1"/>
    <property type="molecule type" value="Genomic_DNA"/>
</dbReference>
<proteinExistence type="predicted"/>
<feature type="region of interest" description="Disordered" evidence="2">
    <location>
        <begin position="1"/>
        <end position="22"/>
    </location>
</feature>
<evidence type="ECO:0000313" key="4">
    <source>
        <dbReference type="Proteomes" id="UP000297452"/>
    </source>
</evidence>
<reference evidence="3 4" key="1">
    <citation type="submission" date="2017-12" db="EMBL/GenBank/DDBJ databases">
        <title>Comparative genomics of Botrytis spp.</title>
        <authorList>
            <person name="Valero-Jimenez C.A."/>
            <person name="Tapia P."/>
            <person name="Veloso J."/>
            <person name="Silva-Moreno E."/>
            <person name="Staats M."/>
            <person name="Valdes J.H."/>
            <person name="Van Kan J.A.L."/>
        </authorList>
    </citation>
    <scope>NUCLEOTIDE SEQUENCE [LARGE SCALE GENOMIC DNA]</scope>
    <source>
        <strain evidence="3 4">MUCL2120</strain>
    </source>
</reference>
<comment type="caution">
    <text evidence="3">The sequence shown here is derived from an EMBL/GenBank/DDBJ whole genome shotgun (WGS) entry which is preliminary data.</text>
</comment>
<protein>
    <submittedName>
        <fullName evidence="3">Uncharacterized protein</fullName>
    </submittedName>
</protein>
<dbReference type="Proteomes" id="UP000297452">
    <property type="component" value="Unassembled WGS sequence"/>
</dbReference>
<feature type="compositionally biased region" description="Basic and acidic residues" evidence="2">
    <location>
        <begin position="156"/>
        <end position="171"/>
    </location>
</feature>
<evidence type="ECO:0000256" key="1">
    <source>
        <dbReference type="SAM" id="Coils"/>
    </source>
</evidence>
<evidence type="ECO:0000256" key="2">
    <source>
        <dbReference type="SAM" id="MobiDB-lite"/>
    </source>
</evidence>
<evidence type="ECO:0000313" key="3">
    <source>
        <dbReference type="EMBL" id="TGO45679.1"/>
    </source>
</evidence>
<name>A0A4Z1HA44_9HELO</name>
<organism evidence="3 4">
    <name type="scientific">Botryotinia narcissicola</name>
    <dbReference type="NCBI Taxonomy" id="278944"/>
    <lineage>
        <taxon>Eukaryota</taxon>
        <taxon>Fungi</taxon>
        <taxon>Dikarya</taxon>
        <taxon>Ascomycota</taxon>
        <taxon>Pezizomycotina</taxon>
        <taxon>Leotiomycetes</taxon>
        <taxon>Helotiales</taxon>
        <taxon>Sclerotiniaceae</taxon>
        <taxon>Botryotinia</taxon>
    </lineage>
</organism>